<dbReference type="SUPFAM" id="SSF55874">
    <property type="entry name" value="ATPase domain of HSP90 chaperone/DNA topoisomerase II/histidine kinase"/>
    <property type="match status" value="1"/>
</dbReference>
<dbReference type="InterPro" id="IPR003594">
    <property type="entry name" value="HATPase_dom"/>
</dbReference>
<organism evidence="3 4">
    <name type="scientific">Planomonospora corallina</name>
    <dbReference type="NCBI Taxonomy" id="1806052"/>
    <lineage>
        <taxon>Bacteria</taxon>
        <taxon>Bacillati</taxon>
        <taxon>Actinomycetota</taxon>
        <taxon>Actinomycetes</taxon>
        <taxon>Streptosporangiales</taxon>
        <taxon>Streptosporangiaceae</taxon>
        <taxon>Planomonospora</taxon>
    </lineage>
</organism>
<sequence length="140" mass="14572">MTTGQQTVPPRSTVTFPGVPESVAAARCHVRELLGEAHPACDDVTLLVSEVVTNSVVHSGSGGGGRVEMTVAVGDGAVRVEVTDAGSGRSGPHVRHEPDAENGRGMFLVDLLAGRWGVREDGPPGSRTLWFEVPLPAARV</sequence>
<dbReference type="Proteomes" id="UP001595850">
    <property type="component" value="Unassembled WGS sequence"/>
</dbReference>
<accession>A0ABV8HYH6</accession>
<gene>
    <name evidence="3" type="ORF">ACFOWE_01690</name>
</gene>
<comment type="caution">
    <text evidence="3">The sequence shown here is derived from an EMBL/GenBank/DDBJ whole genome shotgun (WGS) entry which is preliminary data.</text>
</comment>
<keyword evidence="1" id="KW-0808">Transferase</keyword>
<keyword evidence="1" id="KW-0723">Serine/threonine-protein kinase</keyword>
<evidence type="ECO:0000259" key="2">
    <source>
        <dbReference type="Pfam" id="PF13581"/>
    </source>
</evidence>
<evidence type="ECO:0000256" key="1">
    <source>
        <dbReference type="ARBA" id="ARBA00022527"/>
    </source>
</evidence>
<dbReference type="EMBL" id="JBHSBM010000005">
    <property type="protein sequence ID" value="MFC4056988.1"/>
    <property type="molecule type" value="Genomic_DNA"/>
</dbReference>
<dbReference type="InterPro" id="IPR050267">
    <property type="entry name" value="Anti-sigma-factor_SerPK"/>
</dbReference>
<feature type="domain" description="Histidine kinase/HSP90-like ATPase" evidence="2">
    <location>
        <begin position="18"/>
        <end position="118"/>
    </location>
</feature>
<protein>
    <submittedName>
        <fullName evidence="3">ATP-binding protein</fullName>
    </submittedName>
</protein>
<reference evidence="4" key="1">
    <citation type="journal article" date="2019" name="Int. J. Syst. Evol. Microbiol.">
        <title>The Global Catalogue of Microorganisms (GCM) 10K type strain sequencing project: providing services to taxonomists for standard genome sequencing and annotation.</title>
        <authorList>
            <consortium name="The Broad Institute Genomics Platform"/>
            <consortium name="The Broad Institute Genome Sequencing Center for Infectious Disease"/>
            <person name="Wu L."/>
            <person name="Ma J."/>
        </authorList>
    </citation>
    <scope>NUCLEOTIDE SEQUENCE [LARGE SCALE GENOMIC DNA]</scope>
    <source>
        <strain evidence="4">TBRC 4489</strain>
    </source>
</reference>
<keyword evidence="4" id="KW-1185">Reference proteome</keyword>
<dbReference type="PANTHER" id="PTHR35526">
    <property type="entry name" value="ANTI-SIGMA-F FACTOR RSBW-RELATED"/>
    <property type="match status" value="1"/>
</dbReference>
<evidence type="ECO:0000313" key="3">
    <source>
        <dbReference type="EMBL" id="MFC4056988.1"/>
    </source>
</evidence>
<keyword evidence="3" id="KW-0067">ATP-binding</keyword>
<evidence type="ECO:0000313" key="4">
    <source>
        <dbReference type="Proteomes" id="UP001595850"/>
    </source>
</evidence>
<dbReference type="PANTHER" id="PTHR35526:SF3">
    <property type="entry name" value="ANTI-SIGMA-F FACTOR RSBW"/>
    <property type="match status" value="1"/>
</dbReference>
<dbReference type="InterPro" id="IPR036890">
    <property type="entry name" value="HATPase_C_sf"/>
</dbReference>
<dbReference type="RefSeq" id="WP_377284944.1">
    <property type="nucleotide sequence ID" value="NZ_JBHSBM010000005.1"/>
</dbReference>
<dbReference type="CDD" id="cd16936">
    <property type="entry name" value="HATPase_RsbW-like"/>
    <property type="match status" value="1"/>
</dbReference>
<proteinExistence type="predicted"/>
<keyword evidence="1" id="KW-0418">Kinase</keyword>
<dbReference type="GO" id="GO:0005524">
    <property type="term" value="F:ATP binding"/>
    <property type="evidence" value="ECO:0007669"/>
    <property type="project" value="UniProtKB-KW"/>
</dbReference>
<keyword evidence="3" id="KW-0547">Nucleotide-binding</keyword>
<dbReference type="Gene3D" id="3.30.565.10">
    <property type="entry name" value="Histidine kinase-like ATPase, C-terminal domain"/>
    <property type="match status" value="1"/>
</dbReference>
<dbReference type="Pfam" id="PF13581">
    <property type="entry name" value="HATPase_c_2"/>
    <property type="match status" value="1"/>
</dbReference>
<name>A0ABV8HYH6_9ACTN</name>